<dbReference type="Gene3D" id="1.20.1070.10">
    <property type="entry name" value="Rhodopsin 7-helix transmembrane proteins"/>
    <property type="match status" value="2"/>
</dbReference>
<dbReference type="PANTHER" id="PTHR46709">
    <property type="entry name" value="PROTEIN CBG23488-RELATED"/>
    <property type="match status" value="1"/>
</dbReference>
<dbReference type="PANTHER" id="PTHR46709:SF6">
    <property type="entry name" value="G-PROTEIN COUPLED RECEPTORS FAMILY 1 PROFILE DOMAIN-CONTAINING PROTEIN"/>
    <property type="match status" value="1"/>
</dbReference>
<proteinExistence type="predicted"/>
<keyword evidence="1" id="KW-1133">Transmembrane helix</keyword>
<name>A0A0N4U0L1_DRAME</name>
<dbReference type="AlphaFoldDB" id="A0A0N4U0L1"/>
<dbReference type="WBParaSite" id="DME_0000009601-mRNA-1">
    <property type="protein sequence ID" value="DME_0000009601-mRNA-1"/>
    <property type="gene ID" value="DME_0000009601"/>
</dbReference>
<evidence type="ECO:0000313" key="3">
    <source>
        <dbReference type="Proteomes" id="UP000038040"/>
    </source>
</evidence>
<keyword evidence="1" id="KW-0812">Transmembrane</keyword>
<dbReference type="SUPFAM" id="SSF81321">
    <property type="entry name" value="Family A G protein-coupled receptor-like"/>
    <property type="match status" value="1"/>
</dbReference>
<reference evidence="2 4" key="2">
    <citation type="submission" date="2018-11" db="EMBL/GenBank/DDBJ databases">
        <authorList>
            <consortium name="Pathogen Informatics"/>
        </authorList>
    </citation>
    <scope>NUCLEOTIDE SEQUENCE [LARGE SCALE GENOMIC DNA]</scope>
</reference>
<feature type="transmembrane region" description="Helical" evidence="1">
    <location>
        <begin position="44"/>
        <end position="70"/>
    </location>
</feature>
<evidence type="ECO:0000256" key="1">
    <source>
        <dbReference type="SAM" id="Phobius"/>
    </source>
</evidence>
<feature type="transmembrane region" description="Helical" evidence="1">
    <location>
        <begin position="131"/>
        <end position="152"/>
    </location>
</feature>
<organism evidence="3 5">
    <name type="scientific">Dracunculus medinensis</name>
    <name type="common">Guinea worm</name>
    <dbReference type="NCBI Taxonomy" id="318479"/>
    <lineage>
        <taxon>Eukaryota</taxon>
        <taxon>Metazoa</taxon>
        <taxon>Ecdysozoa</taxon>
        <taxon>Nematoda</taxon>
        <taxon>Chromadorea</taxon>
        <taxon>Rhabditida</taxon>
        <taxon>Spirurina</taxon>
        <taxon>Dracunculoidea</taxon>
        <taxon>Dracunculidae</taxon>
        <taxon>Dracunculus</taxon>
    </lineage>
</organism>
<feature type="transmembrane region" description="Helical" evidence="1">
    <location>
        <begin position="6"/>
        <end position="32"/>
    </location>
</feature>
<dbReference type="EMBL" id="UYYG01001150">
    <property type="protein sequence ID" value="VDN54483.1"/>
    <property type="molecule type" value="Genomic_DNA"/>
</dbReference>
<keyword evidence="4" id="KW-1185">Reference proteome</keyword>
<evidence type="ECO:0000313" key="4">
    <source>
        <dbReference type="Proteomes" id="UP000274756"/>
    </source>
</evidence>
<dbReference type="Proteomes" id="UP000274756">
    <property type="component" value="Unassembled WGS sequence"/>
</dbReference>
<reference evidence="5" key="1">
    <citation type="submission" date="2017-02" db="UniProtKB">
        <authorList>
            <consortium name="WormBaseParasite"/>
        </authorList>
    </citation>
    <scope>IDENTIFICATION</scope>
</reference>
<evidence type="ECO:0000313" key="5">
    <source>
        <dbReference type="WBParaSite" id="DME_0000009601-mRNA-1"/>
    </source>
</evidence>
<accession>A0A0N4U0L1</accession>
<feature type="transmembrane region" description="Helical" evidence="1">
    <location>
        <begin position="90"/>
        <end position="110"/>
    </location>
</feature>
<evidence type="ECO:0000313" key="2">
    <source>
        <dbReference type="EMBL" id="VDN54483.1"/>
    </source>
</evidence>
<dbReference type="Proteomes" id="UP000038040">
    <property type="component" value="Unplaced"/>
</dbReference>
<sequence>FDFLDIKIYLIGVFAASIAILSIYFNTFFTIVFTQNPSLRRTPIYYFGILAIVDIIMAFNYIALMVVPVYMDQFGFLWLYHIFLSYLRPVITESNIAMFSSLLLILFATTERLMRTFKSQQCFTIMERNRPNVCLLCIVISMIYKTCIYFEIHYVELSNLNPSFILTLYQICCNNFQDATRALVSVVTMYLMSQSLQVVITFCEAFHKHSLENDYYEYYSYINDLTSIMTLLSSCLRFPVYYICNRPIKLATQTTLKRLNLISVKSKSTAPIEIPSKTMNVENGSQSTKISDYLEPTRICNDNRNRFMSREWSL</sequence>
<gene>
    <name evidence="2" type="ORF">DME_LOCUS4456</name>
</gene>
<protein>
    <submittedName>
        <fullName evidence="5">G_PROTEIN_RECEP_F1_2 domain-containing protein</fullName>
    </submittedName>
</protein>
<dbReference type="OrthoDB" id="5852618at2759"/>
<keyword evidence="1" id="KW-0472">Membrane</keyword>